<organism evidence="14 15">
    <name type="scientific">Rhizoctonia solani</name>
    <dbReference type="NCBI Taxonomy" id="456999"/>
    <lineage>
        <taxon>Eukaryota</taxon>
        <taxon>Fungi</taxon>
        <taxon>Dikarya</taxon>
        <taxon>Basidiomycota</taxon>
        <taxon>Agaricomycotina</taxon>
        <taxon>Agaricomycetes</taxon>
        <taxon>Cantharellales</taxon>
        <taxon>Ceratobasidiaceae</taxon>
        <taxon>Rhizoctonia</taxon>
    </lineage>
</organism>
<keyword evidence="5 12" id="KW-0812">Transmembrane</keyword>
<dbReference type="AlphaFoldDB" id="A0A8H3AAR7"/>
<dbReference type="Gene3D" id="1.20.1530.20">
    <property type="match status" value="1"/>
</dbReference>
<feature type="transmembrane region" description="Helical" evidence="12">
    <location>
        <begin position="234"/>
        <end position="252"/>
    </location>
</feature>
<evidence type="ECO:0000313" key="15">
    <source>
        <dbReference type="Proteomes" id="UP000663846"/>
    </source>
</evidence>
<dbReference type="Pfam" id="PF00999">
    <property type="entry name" value="Na_H_Exchanger"/>
    <property type="match status" value="1"/>
</dbReference>
<comment type="similarity">
    <text evidence="3">Belongs to the BUD31 (G10) family.</text>
</comment>
<evidence type="ECO:0000256" key="9">
    <source>
        <dbReference type="ARBA" id="ARBA00023242"/>
    </source>
</evidence>
<feature type="transmembrane region" description="Helical" evidence="12">
    <location>
        <begin position="318"/>
        <end position="339"/>
    </location>
</feature>
<evidence type="ECO:0000313" key="14">
    <source>
        <dbReference type="EMBL" id="CAE6411450.1"/>
    </source>
</evidence>
<dbReference type="EMBL" id="CAJMWS010000313">
    <property type="protein sequence ID" value="CAE6411450.1"/>
    <property type="molecule type" value="Genomic_DNA"/>
</dbReference>
<feature type="transmembrane region" description="Helical" evidence="12">
    <location>
        <begin position="351"/>
        <end position="373"/>
    </location>
</feature>
<comment type="caution">
    <text evidence="14">The sequence shown here is derived from an EMBL/GenBank/DDBJ whole genome shotgun (WGS) entry which is preliminary data.</text>
</comment>
<feature type="transmembrane region" description="Helical" evidence="12">
    <location>
        <begin position="205"/>
        <end position="227"/>
    </location>
</feature>
<proteinExistence type="inferred from homology"/>
<dbReference type="InterPro" id="IPR001748">
    <property type="entry name" value="BUD31"/>
</dbReference>
<dbReference type="GO" id="GO:0005634">
    <property type="term" value="C:nucleus"/>
    <property type="evidence" value="ECO:0007669"/>
    <property type="project" value="UniProtKB-SubCell"/>
</dbReference>
<feature type="transmembrane region" description="Helical" evidence="12">
    <location>
        <begin position="417"/>
        <end position="439"/>
    </location>
</feature>
<evidence type="ECO:0000256" key="10">
    <source>
        <dbReference type="SAM" id="Coils"/>
    </source>
</evidence>
<keyword evidence="9" id="KW-0539">Nucleus</keyword>
<evidence type="ECO:0000256" key="2">
    <source>
        <dbReference type="ARBA" id="ARBA00004141"/>
    </source>
</evidence>
<comment type="subcellular location">
    <subcellularLocation>
        <location evidence="2">Membrane</location>
        <topology evidence="2">Multi-pass membrane protein</topology>
    </subcellularLocation>
    <subcellularLocation>
        <location evidence="1">Nucleus</location>
    </subcellularLocation>
</comment>
<dbReference type="PANTHER" id="PTHR32468">
    <property type="entry name" value="CATION/H + ANTIPORTER"/>
    <property type="match status" value="1"/>
</dbReference>
<feature type="region of interest" description="Disordered" evidence="11">
    <location>
        <begin position="632"/>
        <end position="652"/>
    </location>
</feature>
<dbReference type="Proteomes" id="UP000663846">
    <property type="component" value="Unassembled WGS sequence"/>
</dbReference>
<evidence type="ECO:0000256" key="4">
    <source>
        <dbReference type="ARBA" id="ARBA00022448"/>
    </source>
</evidence>
<dbReference type="OrthoDB" id="3159295at2759"/>
<keyword evidence="7" id="KW-0406">Ion transport</keyword>
<dbReference type="InterPro" id="IPR006153">
    <property type="entry name" value="Cation/H_exchanger_TM"/>
</dbReference>
<feature type="transmembrane region" description="Helical" evidence="12">
    <location>
        <begin position="535"/>
        <end position="558"/>
    </location>
</feature>
<evidence type="ECO:0000256" key="6">
    <source>
        <dbReference type="ARBA" id="ARBA00022989"/>
    </source>
</evidence>
<dbReference type="PANTHER" id="PTHR32468:SF0">
    <property type="entry name" value="K(+)_H(+) ANTIPORTER 1"/>
    <property type="match status" value="1"/>
</dbReference>
<feature type="region of interest" description="Disordered" evidence="11">
    <location>
        <begin position="689"/>
        <end position="727"/>
    </location>
</feature>
<keyword evidence="8 12" id="KW-0472">Membrane</keyword>
<feature type="transmembrane region" description="Helical" evidence="12">
    <location>
        <begin position="600"/>
        <end position="622"/>
    </location>
</feature>
<feature type="transmembrane region" description="Helical" evidence="12">
    <location>
        <begin position="284"/>
        <end position="306"/>
    </location>
</feature>
<dbReference type="Pfam" id="PF01125">
    <property type="entry name" value="BUD31"/>
    <property type="match status" value="1"/>
</dbReference>
<dbReference type="InterPro" id="IPR038770">
    <property type="entry name" value="Na+/solute_symporter_sf"/>
</dbReference>
<keyword evidence="6 12" id="KW-1133">Transmembrane helix</keyword>
<dbReference type="PRINTS" id="PR00322">
    <property type="entry name" value="G10"/>
</dbReference>
<evidence type="ECO:0000256" key="12">
    <source>
        <dbReference type="SAM" id="Phobius"/>
    </source>
</evidence>
<feature type="transmembrane region" description="Helical" evidence="12">
    <location>
        <begin position="385"/>
        <end position="411"/>
    </location>
</feature>
<feature type="coiled-coil region" evidence="10">
    <location>
        <begin position="45"/>
        <end position="72"/>
    </location>
</feature>
<feature type="domain" description="Cation/H+ exchanger transmembrane" evidence="13">
    <location>
        <begin position="222"/>
        <end position="615"/>
    </location>
</feature>
<evidence type="ECO:0000256" key="8">
    <source>
        <dbReference type="ARBA" id="ARBA00023136"/>
    </source>
</evidence>
<reference evidence="14" key="1">
    <citation type="submission" date="2021-01" db="EMBL/GenBank/DDBJ databases">
        <authorList>
            <person name="Kaushik A."/>
        </authorList>
    </citation>
    <scope>NUCLEOTIDE SEQUENCE</scope>
    <source>
        <strain evidence="14">AG1-1C</strain>
    </source>
</reference>
<gene>
    <name evidence="14" type="ORF">RDB_LOCUS69672</name>
</gene>
<feature type="transmembrane region" description="Helical" evidence="12">
    <location>
        <begin position="476"/>
        <end position="493"/>
    </location>
</feature>
<accession>A0A8H3AAR7</accession>
<evidence type="ECO:0000256" key="11">
    <source>
        <dbReference type="SAM" id="MobiDB-lite"/>
    </source>
</evidence>
<feature type="compositionally biased region" description="Polar residues" evidence="11">
    <location>
        <begin position="691"/>
        <end position="700"/>
    </location>
</feature>
<dbReference type="InterPro" id="IPR050794">
    <property type="entry name" value="CPA2_transporter"/>
</dbReference>
<keyword evidence="4" id="KW-0813">Transport</keyword>
<dbReference type="GO" id="GO:1902600">
    <property type="term" value="P:proton transmembrane transport"/>
    <property type="evidence" value="ECO:0007669"/>
    <property type="project" value="InterPro"/>
</dbReference>
<evidence type="ECO:0000256" key="7">
    <source>
        <dbReference type="ARBA" id="ARBA00023065"/>
    </source>
</evidence>
<evidence type="ECO:0000256" key="3">
    <source>
        <dbReference type="ARBA" id="ARBA00005287"/>
    </source>
</evidence>
<sequence length="1103" mass="119817">MQIHSQPLCLAPSLPINTLLLTTTSSHDTMPKIRTTRTKKPPEGFEEIESILDDYAKKMRDAENESHEGKRKSESLWPIMRISHTRSRYIYELYYKREAISKELYDWLLKEGYADANLIAKWKKPGYEKLCCVRCIQTRDMNYQGSTCICRVPKAHVKEGTVVQCVHCEPLSTIAYEILRVMLTNPQGGILSGENPSHFDTANPIRIWVIQLILIVCMTQGLALVLAKIKQPRVIAEVIGGILLGPTAFGRIPSRSTLVSAPKSVAHDFVDFSKTVFPSESLPYLSLVATIGLCLFMFVIAMELDIAVIKRNAKASTAISAAGMILPFGAGVGVAVPIYREFINPEKASFGHFLLFVGVAISITAFPVLCRILTELKLLDTHVGVTTLSAGVGNDVVGWILLALTVALVNASEGLTALYILLTCVGWILFVLFPVKWGYRWLARYSGSLESGTPTPFMMTVTMLLVFVSAFFTDVIGVHAIFGAFIAGLVIPRDNGFSIALLEKIEDLVSILFLPLYFTLSGLKTDLGLLNDGTAWGYTFLIIVVAFFGKFIGCAVTARLMGFNTREAGAIGMLMSCKGLVELIVLNIGLAAGILDTKVFSMFVMMAVILTFITSPCTVFIYPERVRQHISANKASGEHPTNRSRRSVSGNDTGPISLMTRFTVVLSKVEHLPAVMTLTQFLQPPLKAASTKPTTNSIGTSDEKVDLMDPSSPTISPLPSNSPVVSDGTPRVSIDALRLIELTERTSAVMRVTAAEELMHRDTLISVMRTFGHLNRIPVSSAVSIVPQESFSSSVTSHVRETDADLVVIPWNSAPSAIEEVPQNTNAITPQNPFDAIFGGRSAAVDKATALNYSQFIRRVFVESPSDVALFIDRGLSPLETSATYGQHIFLPFFGGPDDRLALAFVVQLCVHPAVSATVMRMRKTDGLEEAETRVTDVKSQQVAAALALNNMTVHSMGPDTVYPQNTTQTRLQSETADNLLWTRIASSSNAQSPAIQGALSRITFVEDESPTPLAGILKRCNDEHASAVANSKALLVVVGRGRRLAAESHTDELRGMIASSNASGTIGGEVRRTVGDVATAFVATSAKASLFVLQASENVGDD</sequence>
<evidence type="ECO:0000256" key="1">
    <source>
        <dbReference type="ARBA" id="ARBA00004123"/>
    </source>
</evidence>
<protein>
    <recommendedName>
        <fullName evidence="13">Cation/H+ exchanger transmembrane domain-containing protein</fullName>
    </recommendedName>
</protein>
<evidence type="ECO:0000256" key="5">
    <source>
        <dbReference type="ARBA" id="ARBA00022692"/>
    </source>
</evidence>
<keyword evidence="10" id="KW-0175">Coiled coil</keyword>
<dbReference type="GO" id="GO:0015297">
    <property type="term" value="F:antiporter activity"/>
    <property type="evidence" value="ECO:0007669"/>
    <property type="project" value="InterPro"/>
</dbReference>
<name>A0A8H3AAR7_9AGAM</name>
<evidence type="ECO:0000259" key="13">
    <source>
        <dbReference type="Pfam" id="PF00999"/>
    </source>
</evidence>
<dbReference type="GO" id="GO:0016020">
    <property type="term" value="C:membrane"/>
    <property type="evidence" value="ECO:0007669"/>
    <property type="project" value="UniProtKB-SubCell"/>
</dbReference>
<feature type="compositionally biased region" description="Polar residues" evidence="11">
    <location>
        <begin position="711"/>
        <end position="724"/>
    </location>
</feature>